<protein>
    <submittedName>
        <fullName evidence="2">Glyoxalase family protein</fullName>
    </submittedName>
</protein>
<dbReference type="Gene3D" id="3.10.180.10">
    <property type="entry name" value="2,3-Dihydroxybiphenyl 1,2-Dioxygenase, domain 1"/>
    <property type="match status" value="2"/>
</dbReference>
<dbReference type="InterPro" id="IPR004360">
    <property type="entry name" value="Glyas_Fos-R_dOase_dom"/>
</dbReference>
<name>A0A7U6LBF7_9FUSO</name>
<proteinExistence type="predicted"/>
<gene>
    <name evidence="2" type="ORF">JCM16777_1598</name>
</gene>
<dbReference type="RefSeq" id="WP_018498479.1">
    <property type="nucleotide sequence ID" value="NZ_AP019829.2"/>
</dbReference>
<feature type="domain" description="VOC" evidence="1">
    <location>
        <begin position="5"/>
        <end position="131"/>
    </location>
</feature>
<dbReference type="Proteomes" id="UP000321943">
    <property type="component" value="Chromosome"/>
</dbReference>
<dbReference type="KEGG" id="lwd:JCM16777_1598"/>
<dbReference type="InterPro" id="IPR029068">
    <property type="entry name" value="Glyas_Bleomycin-R_OHBP_Dase"/>
</dbReference>
<dbReference type="PANTHER" id="PTHR36110:SF4">
    <property type="entry name" value="RING-CLEAVING DIOXYGENASE MHQA-RELATED"/>
    <property type="match status" value="1"/>
</dbReference>
<feature type="domain" description="VOC" evidence="1">
    <location>
        <begin position="154"/>
        <end position="277"/>
    </location>
</feature>
<dbReference type="AlphaFoldDB" id="A0A7U6LBF7"/>
<dbReference type="PROSITE" id="PS51819">
    <property type="entry name" value="VOC"/>
    <property type="match status" value="2"/>
</dbReference>
<evidence type="ECO:0000313" key="2">
    <source>
        <dbReference type="EMBL" id="BBM43345.1"/>
    </source>
</evidence>
<dbReference type="PANTHER" id="PTHR36110">
    <property type="entry name" value="RING-CLEAVING DIOXYGENASE MHQE-RELATED"/>
    <property type="match status" value="1"/>
</dbReference>
<sequence length="319" mass="37626">MKNTGIHHVSVLGSDIRKAYNFYHNILGLKLILKTVNQDDSNMYHLFFGDETGREGTEFTVFEMKGARENKFGTNAIERTMFLVPSEESLYFWEKRLDEFDVLHYGIEEYNNQKILRFEDEDGQKLGFVYRNEKIGEMNPFVKEGIPKEHAILGIGDVYLRIRYTEPTQKILEDYYGFKKYGKTKFYDWKISLFKSENSPFKHEIHIIEDKDSAVERNGVGGIHHIAFGVESLDDLEELQQKIDEKNYLSSGTKNREFMVSTYFRESNHLLFETATPLDRSSKDLPEQGQDFDEIPLFLPEFLERKRERIEKNLNFKFQ</sequence>
<evidence type="ECO:0000259" key="1">
    <source>
        <dbReference type="PROSITE" id="PS51819"/>
    </source>
</evidence>
<dbReference type="GeneID" id="84804905"/>
<dbReference type="SUPFAM" id="SSF54593">
    <property type="entry name" value="Glyoxalase/Bleomycin resistance protein/Dihydroxybiphenyl dioxygenase"/>
    <property type="match status" value="1"/>
</dbReference>
<reference evidence="2 3" key="1">
    <citation type="submission" date="2019-07" db="EMBL/GenBank/DDBJ databases">
        <title>Complete Genome Sequence of Leptotrichia wadei Strain JCM16777.</title>
        <authorList>
            <person name="Watanabe S."/>
            <person name="Cui L."/>
        </authorList>
    </citation>
    <scope>NUCLEOTIDE SEQUENCE [LARGE SCALE GENOMIC DNA]</scope>
    <source>
        <strain evidence="2 3">JCM16777</strain>
    </source>
</reference>
<organism evidence="2 3">
    <name type="scientific">Leptotrichia wadei</name>
    <dbReference type="NCBI Taxonomy" id="157687"/>
    <lineage>
        <taxon>Bacteria</taxon>
        <taxon>Fusobacteriati</taxon>
        <taxon>Fusobacteriota</taxon>
        <taxon>Fusobacteriia</taxon>
        <taxon>Fusobacteriales</taxon>
        <taxon>Leptotrichiaceae</taxon>
        <taxon>Leptotrichia</taxon>
    </lineage>
</organism>
<dbReference type="InterPro" id="IPR052537">
    <property type="entry name" value="Extradiol_RC_dioxygenase"/>
</dbReference>
<dbReference type="InterPro" id="IPR037523">
    <property type="entry name" value="VOC_core"/>
</dbReference>
<accession>A0A7U6LBF7</accession>
<evidence type="ECO:0000313" key="3">
    <source>
        <dbReference type="Proteomes" id="UP000321943"/>
    </source>
</evidence>
<dbReference type="Pfam" id="PF00903">
    <property type="entry name" value="Glyoxalase"/>
    <property type="match status" value="1"/>
</dbReference>
<dbReference type="EMBL" id="AP019829">
    <property type="protein sequence ID" value="BBM43345.1"/>
    <property type="molecule type" value="Genomic_DNA"/>
</dbReference>